<protein>
    <submittedName>
        <fullName evidence="1">Uncharacterized protein</fullName>
    </submittedName>
</protein>
<reference evidence="1 2" key="1">
    <citation type="submission" date="2016-01" db="EMBL/GenBank/DDBJ databases">
        <title>Draft Genome Sequences of Seven Thermophilic Sporeformers Isolated from Foods.</title>
        <authorList>
            <person name="Berendsen E.M."/>
            <person name="Wells-Bennik M.H."/>
            <person name="Krawcyk A.O."/>
            <person name="De Jong A."/>
            <person name="Holsappel S."/>
            <person name="Eijlander R.T."/>
            <person name="Kuipers O.P."/>
        </authorList>
    </citation>
    <scope>NUCLEOTIDE SEQUENCE [LARGE SCALE GENOMIC DNA]</scope>
    <source>
        <strain evidence="1 2">B4135</strain>
    </source>
</reference>
<organism evidence="1 2">
    <name type="scientific">Caldibacillus debilis</name>
    <dbReference type="NCBI Taxonomy" id="301148"/>
    <lineage>
        <taxon>Bacteria</taxon>
        <taxon>Bacillati</taxon>
        <taxon>Bacillota</taxon>
        <taxon>Bacilli</taxon>
        <taxon>Bacillales</taxon>
        <taxon>Bacillaceae</taxon>
        <taxon>Caldibacillus</taxon>
    </lineage>
</organism>
<evidence type="ECO:0000313" key="1">
    <source>
        <dbReference type="EMBL" id="KYD10371.1"/>
    </source>
</evidence>
<name>A0A150LDF8_9BACI</name>
<dbReference type="AlphaFoldDB" id="A0A150LDF8"/>
<proteinExistence type="predicted"/>
<gene>
    <name evidence="1" type="ORF">B4135_3546</name>
</gene>
<dbReference type="STRING" id="301148.B4135_3546"/>
<accession>A0A150LDF8</accession>
<sequence length="43" mass="5022">MSGHFHGRQGRLSDVLHISFICMRQPRVISHALRELIIFLSYV</sequence>
<dbReference type="Proteomes" id="UP000075683">
    <property type="component" value="Unassembled WGS sequence"/>
</dbReference>
<evidence type="ECO:0000313" key="2">
    <source>
        <dbReference type="Proteomes" id="UP000075683"/>
    </source>
</evidence>
<dbReference type="EMBL" id="LQYT01000119">
    <property type="protein sequence ID" value="KYD10371.1"/>
    <property type="molecule type" value="Genomic_DNA"/>
</dbReference>
<comment type="caution">
    <text evidence="1">The sequence shown here is derived from an EMBL/GenBank/DDBJ whole genome shotgun (WGS) entry which is preliminary data.</text>
</comment>